<reference evidence="2 3" key="1">
    <citation type="journal article" date="2016" name="Nat. Commun.">
        <title>Thousands of microbial genomes shed light on interconnected biogeochemical processes in an aquifer system.</title>
        <authorList>
            <person name="Anantharaman K."/>
            <person name="Brown C.T."/>
            <person name="Hug L.A."/>
            <person name="Sharon I."/>
            <person name="Castelle C.J."/>
            <person name="Probst A.J."/>
            <person name="Thomas B.C."/>
            <person name="Singh A."/>
            <person name="Wilkins M.J."/>
            <person name="Karaoz U."/>
            <person name="Brodie E.L."/>
            <person name="Williams K.H."/>
            <person name="Hubbard S.S."/>
            <person name="Banfield J.F."/>
        </authorList>
    </citation>
    <scope>NUCLEOTIDE SEQUENCE [LARGE SCALE GENOMIC DNA]</scope>
</reference>
<dbReference type="InterPro" id="IPR021139">
    <property type="entry name" value="NYN"/>
</dbReference>
<dbReference type="GO" id="GO:0004540">
    <property type="term" value="F:RNA nuclease activity"/>
    <property type="evidence" value="ECO:0007669"/>
    <property type="project" value="InterPro"/>
</dbReference>
<dbReference type="EMBL" id="MFPV01000009">
    <property type="protein sequence ID" value="OGH62908.1"/>
    <property type="molecule type" value="Genomic_DNA"/>
</dbReference>
<feature type="domain" description="NYN" evidence="1">
    <location>
        <begin position="88"/>
        <end position="175"/>
    </location>
</feature>
<evidence type="ECO:0000313" key="3">
    <source>
        <dbReference type="Proteomes" id="UP000176329"/>
    </source>
</evidence>
<sequence>MDSTQLVRVHLVVDAANFFLTFGNQCLNEAWLREIHWKELCDALCAAAVPDKPWSWVLSYGVGLPAKHSQLARQNVPYRSDEQIAAVRNAGGEILEGFLRPREGKGGGNEEKGVDTAMVGRLAYGAGAGDYDVAIMLTGDADFAPCVTLVCEAGKRVVVASWRGTSTAGELVDTVERTQNAAMLDLWSIMDKFVPHVKMSGANEVLDVAQFRMWKALLDAEETKNARGVDHVLLDYMRTEVSIDGIEPDSDQRVQRYTLFQVLLNAGHIRRYGVGERNETALAVVRRNADSNTGS</sequence>
<proteinExistence type="predicted"/>
<dbReference type="Gene3D" id="3.40.50.1010">
    <property type="entry name" value="5'-nuclease"/>
    <property type="match status" value="1"/>
</dbReference>
<evidence type="ECO:0000259" key="1">
    <source>
        <dbReference type="Pfam" id="PF01936"/>
    </source>
</evidence>
<dbReference type="Pfam" id="PF01936">
    <property type="entry name" value="NYN"/>
    <property type="match status" value="1"/>
</dbReference>
<comment type="caution">
    <text evidence="2">The sequence shown here is derived from an EMBL/GenBank/DDBJ whole genome shotgun (WGS) entry which is preliminary data.</text>
</comment>
<gene>
    <name evidence="2" type="ORF">A2848_03045</name>
</gene>
<name>A0A1F6LU69_9BACT</name>
<organism evidence="2 3">
    <name type="scientific">Candidatus Magasanikbacteria bacterium RIFCSPHIGHO2_01_FULL_50_8</name>
    <dbReference type="NCBI Taxonomy" id="1798674"/>
    <lineage>
        <taxon>Bacteria</taxon>
        <taxon>Candidatus Magasanikiibacteriota</taxon>
    </lineage>
</organism>
<evidence type="ECO:0000313" key="2">
    <source>
        <dbReference type="EMBL" id="OGH62908.1"/>
    </source>
</evidence>
<protein>
    <recommendedName>
        <fullName evidence="1">NYN domain-containing protein</fullName>
    </recommendedName>
</protein>
<accession>A0A1F6LU69</accession>
<dbReference type="AlphaFoldDB" id="A0A1F6LU69"/>
<dbReference type="Proteomes" id="UP000176329">
    <property type="component" value="Unassembled WGS sequence"/>
</dbReference>